<reference evidence="1 2" key="1">
    <citation type="journal article" date="2022" name="Nat. Ecol. Evol.">
        <title>A masculinizing supergene underlies an exaggerated male reproductive morph in a spider.</title>
        <authorList>
            <person name="Hendrickx F."/>
            <person name="De Corte Z."/>
            <person name="Sonet G."/>
            <person name="Van Belleghem S.M."/>
            <person name="Kostlbacher S."/>
            <person name="Vangestel C."/>
        </authorList>
    </citation>
    <scope>NUCLEOTIDE SEQUENCE [LARGE SCALE GENOMIC DNA]</scope>
    <source>
        <strain evidence="1">W744_W776</strain>
    </source>
</reference>
<name>A0AAV6TZX3_9ARAC</name>
<dbReference type="AlphaFoldDB" id="A0AAV6TZX3"/>
<comment type="caution">
    <text evidence="1">The sequence shown here is derived from an EMBL/GenBank/DDBJ whole genome shotgun (WGS) entry which is preliminary data.</text>
</comment>
<protein>
    <submittedName>
        <fullName evidence="1">Uncharacterized protein</fullName>
    </submittedName>
</protein>
<organism evidence="1 2">
    <name type="scientific">Oedothorax gibbosus</name>
    <dbReference type="NCBI Taxonomy" id="931172"/>
    <lineage>
        <taxon>Eukaryota</taxon>
        <taxon>Metazoa</taxon>
        <taxon>Ecdysozoa</taxon>
        <taxon>Arthropoda</taxon>
        <taxon>Chelicerata</taxon>
        <taxon>Arachnida</taxon>
        <taxon>Araneae</taxon>
        <taxon>Araneomorphae</taxon>
        <taxon>Entelegynae</taxon>
        <taxon>Araneoidea</taxon>
        <taxon>Linyphiidae</taxon>
        <taxon>Erigoninae</taxon>
        <taxon>Oedothorax</taxon>
    </lineage>
</organism>
<gene>
    <name evidence="1" type="ORF">JTE90_008341</name>
</gene>
<evidence type="ECO:0000313" key="2">
    <source>
        <dbReference type="Proteomes" id="UP000827092"/>
    </source>
</evidence>
<keyword evidence="2" id="KW-1185">Reference proteome</keyword>
<evidence type="ECO:0000313" key="1">
    <source>
        <dbReference type="EMBL" id="KAG8177717.1"/>
    </source>
</evidence>
<accession>A0AAV6TZX3</accession>
<dbReference type="EMBL" id="JAFNEN010000758">
    <property type="protein sequence ID" value="KAG8177717.1"/>
    <property type="molecule type" value="Genomic_DNA"/>
</dbReference>
<dbReference type="Proteomes" id="UP000827092">
    <property type="component" value="Unassembled WGS sequence"/>
</dbReference>
<proteinExistence type="predicted"/>
<sequence length="103" mass="12000">MILTIDGLPLNHYVYEKNTTKWKRRQRGSQQVIGRMPVVSVQDAERFYLRMLLLRQPGAVGFEDIRTVDGIVCETFQQAFKIAAFLFLNKTKIDNLETTTFRC</sequence>